<evidence type="ECO:0000256" key="2">
    <source>
        <dbReference type="ARBA" id="ARBA00022692"/>
    </source>
</evidence>
<name>A0A6A6N1W7_HEVBR</name>
<dbReference type="Proteomes" id="UP000467840">
    <property type="component" value="Chromosome 10"/>
</dbReference>
<organism evidence="8 9">
    <name type="scientific">Hevea brasiliensis</name>
    <name type="common">Para rubber tree</name>
    <name type="synonym">Siphonia brasiliensis</name>
    <dbReference type="NCBI Taxonomy" id="3981"/>
    <lineage>
        <taxon>Eukaryota</taxon>
        <taxon>Viridiplantae</taxon>
        <taxon>Streptophyta</taxon>
        <taxon>Embryophyta</taxon>
        <taxon>Tracheophyta</taxon>
        <taxon>Spermatophyta</taxon>
        <taxon>Magnoliopsida</taxon>
        <taxon>eudicotyledons</taxon>
        <taxon>Gunneridae</taxon>
        <taxon>Pentapetalae</taxon>
        <taxon>rosids</taxon>
        <taxon>fabids</taxon>
        <taxon>Malpighiales</taxon>
        <taxon>Euphorbiaceae</taxon>
        <taxon>Crotonoideae</taxon>
        <taxon>Micrandreae</taxon>
        <taxon>Hevea</taxon>
    </lineage>
</organism>
<dbReference type="GO" id="GO:0016020">
    <property type="term" value="C:membrane"/>
    <property type="evidence" value="ECO:0007669"/>
    <property type="project" value="UniProtKB-SubCell"/>
</dbReference>
<dbReference type="Gene3D" id="3.80.10.10">
    <property type="entry name" value="Ribonuclease Inhibitor"/>
    <property type="match status" value="1"/>
</dbReference>
<keyword evidence="3" id="KW-0732">Signal</keyword>
<evidence type="ECO:0000256" key="1">
    <source>
        <dbReference type="ARBA" id="ARBA00004479"/>
    </source>
</evidence>
<gene>
    <name evidence="8" type="ORF">GH714_011120</name>
</gene>
<accession>A0A6A6N1W7</accession>
<dbReference type="PANTHER" id="PTHR48061:SF46">
    <property type="entry name" value="LEUCINE-RICH REPEAT-CONTAINING N-TERMINAL PLANT-TYPE DOMAIN-CONTAINING PROTEIN"/>
    <property type="match status" value="1"/>
</dbReference>
<evidence type="ECO:0000256" key="6">
    <source>
        <dbReference type="ARBA" id="ARBA00023170"/>
    </source>
</evidence>
<protein>
    <submittedName>
        <fullName evidence="8">Uncharacterized protein</fullName>
    </submittedName>
</protein>
<dbReference type="PANTHER" id="PTHR48061">
    <property type="entry name" value="LEUCINE-RICH REPEAT RECEPTOR PROTEIN KINASE EMS1-LIKE-RELATED"/>
    <property type="match status" value="1"/>
</dbReference>
<evidence type="ECO:0000256" key="5">
    <source>
        <dbReference type="ARBA" id="ARBA00023136"/>
    </source>
</evidence>
<dbReference type="AlphaFoldDB" id="A0A6A6N1W7"/>
<keyword evidence="9" id="KW-1185">Reference proteome</keyword>
<dbReference type="InterPro" id="IPR046956">
    <property type="entry name" value="RLP23-like"/>
</dbReference>
<evidence type="ECO:0000256" key="4">
    <source>
        <dbReference type="ARBA" id="ARBA00022989"/>
    </source>
</evidence>
<evidence type="ECO:0000256" key="3">
    <source>
        <dbReference type="ARBA" id="ARBA00022729"/>
    </source>
</evidence>
<keyword evidence="2" id="KW-0812">Transmembrane</keyword>
<evidence type="ECO:0000313" key="9">
    <source>
        <dbReference type="Proteomes" id="UP000467840"/>
    </source>
</evidence>
<keyword evidence="6" id="KW-0675">Receptor</keyword>
<comment type="caution">
    <text evidence="8">The sequence shown here is derived from an EMBL/GenBank/DDBJ whole genome shotgun (WGS) entry which is preliminary data.</text>
</comment>
<dbReference type="EMBL" id="JAAGAX010000003">
    <property type="protein sequence ID" value="KAF2318845.1"/>
    <property type="molecule type" value="Genomic_DNA"/>
</dbReference>
<dbReference type="InterPro" id="IPR032675">
    <property type="entry name" value="LRR_dom_sf"/>
</dbReference>
<evidence type="ECO:0000313" key="8">
    <source>
        <dbReference type="EMBL" id="KAF2318845.1"/>
    </source>
</evidence>
<keyword evidence="4" id="KW-1133">Transmembrane helix</keyword>
<evidence type="ECO:0000256" key="7">
    <source>
        <dbReference type="ARBA" id="ARBA00023180"/>
    </source>
</evidence>
<keyword evidence="5" id="KW-0472">Membrane</keyword>
<reference evidence="8 9" key="1">
    <citation type="journal article" date="2020" name="Mol. Plant">
        <title>The Chromosome-Based Rubber Tree Genome Provides New Insights into Spurge Genome Evolution and Rubber Biosynthesis.</title>
        <authorList>
            <person name="Liu J."/>
            <person name="Shi C."/>
            <person name="Shi C.C."/>
            <person name="Li W."/>
            <person name="Zhang Q.J."/>
            <person name="Zhang Y."/>
            <person name="Li K."/>
            <person name="Lu H.F."/>
            <person name="Shi C."/>
            <person name="Zhu S.T."/>
            <person name="Xiao Z.Y."/>
            <person name="Nan H."/>
            <person name="Yue Y."/>
            <person name="Zhu X.G."/>
            <person name="Wu Y."/>
            <person name="Hong X.N."/>
            <person name="Fan G.Y."/>
            <person name="Tong Y."/>
            <person name="Zhang D."/>
            <person name="Mao C.L."/>
            <person name="Liu Y.L."/>
            <person name="Hao S.J."/>
            <person name="Liu W.Q."/>
            <person name="Lv M.Q."/>
            <person name="Zhang H.B."/>
            <person name="Liu Y."/>
            <person name="Hu-Tang G.R."/>
            <person name="Wang J.P."/>
            <person name="Wang J.H."/>
            <person name="Sun Y.H."/>
            <person name="Ni S.B."/>
            <person name="Chen W.B."/>
            <person name="Zhang X.C."/>
            <person name="Jiao Y.N."/>
            <person name="Eichler E.E."/>
            <person name="Li G.H."/>
            <person name="Liu X."/>
            <person name="Gao L.Z."/>
        </authorList>
    </citation>
    <scope>NUCLEOTIDE SEQUENCE [LARGE SCALE GENOMIC DNA]</scope>
    <source>
        <strain evidence="9">cv. GT1</strain>
        <tissue evidence="8">Leaf</tissue>
    </source>
</reference>
<proteinExistence type="predicted"/>
<comment type="subcellular location">
    <subcellularLocation>
        <location evidence="1">Membrane</location>
        <topology evidence="1">Single-pass type I membrane protein</topology>
    </subcellularLocation>
</comment>
<keyword evidence="7" id="KW-0325">Glycoprotein</keyword>
<sequence>MSLQRIVVSALKLDREFWTKNHERRRQCCDLRGIKKSNMQIGIRKCRPWETTTTESKLVENLTNLREFDLSSVNLFLVAPSSFMNLSFSLHNLKLEYCGLQVNFVDYIHSSTLISLDLSSNYDLVLDTIMFNKLVQNLPHLREVDLSFVNMSLVEPISLMNLSSSLSSPTLELWIARGIPKQLASKAKPSGARFGEKL</sequence>
<dbReference type="SUPFAM" id="SSF52047">
    <property type="entry name" value="RNI-like"/>
    <property type="match status" value="1"/>
</dbReference>